<evidence type="ECO:0000313" key="3">
    <source>
        <dbReference type="Proteomes" id="UP000617555"/>
    </source>
</evidence>
<accession>A0ABQ1JV94</accession>
<evidence type="ECO:0000313" key="2">
    <source>
        <dbReference type="EMBL" id="GGB75411.1"/>
    </source>
</evidence>
<proteinExistence type="predicted"/>
<protein>
    <submittedName>
        <fullName evidence="2">Antitoxin</fullName>
    </submittedName>
</protein>
<dbReference type="SUPFAM" id="SSF89447">
    <property type="entry name" value="AbrB/MazE/MraZ-like"/>
    <property type="match status" value="1"/>
</dbReference>
<dbReference type="EMBL" id="BMII01000052">
    <property type="protein sequence ID" value="GGB75411.1"/>
    <property type="molecule type" value="Genomic_DNA"/>
</dbReference>
<evidence type="ECO:0000259" key="1">
    <source>
        <dbReference type="SMART" id="SM00966"/>
    </source>
</evidence>
<feature type="domain" description="SpoVT-AbrB" evidence="1">
    <location>
        <begin position="7"/>
        <end position="52"/>
    </location>
</feature>
<dbReference type="InterPro" id="IPR007159">
    <property type="entry name" value="SpoVT-AbrB_dom"/>
</dbReference>
<dbReference type="Pfam" id="PF04014">
    <property type="entry name" value="MazE_antitoxin"/>
    <property type="match status" value="1"/>
</dbReference>
<comment type="caution">
    <text evidence="2">The sequence shown here is derived from an EMBL/GenBank/DDBJ whole genome shotgun (WGS) entry which is preliminary data.</text>
</comment>
<reference evidence="3" key="1">
    <citation type="journal article" date="2019" name="Int. J. Syst. Evol. Microbiol.">
        <title>The Global Catalogue of Microorganisms (GCM) 10K type strain sequencing project: providing services to taxonomists for standard genome sequencing and annotation.</title>
        <authorList>
            <consortium name="The Broad Institute Genomics Platform"/>
            <consortium name="The Broad Institute Genome Sequencing Center for Infectious Disease"/>
            <person name="Wu L."/>
            <person name="Ma J."/>
        </authorList>
    </citation>
    <scope>NUCLEOTIDE SEQUENCE [LARGE SCALE GENOMIC DNA]</scope>
    <source>
        <strain evidence="3">CGMCC 1.15339</strain>
    </source>
</reference>
<name>A0ABQ1JV94_9GAMM</name>
<sequence length="83" mass="9014">MVTSKLLKIGDSVMLTIPPIILEELSLKVGATVNLTIENGQLILNPKPKYSLEELIDKCDATAPVSPEVQEWLNAPAVGKEPF</sequence>
<gene>
    <name evidence="2" type="ORF">GCM10011607_39650</name>
</gene>
<organism evidence="2 3">
    <name type="scientific">Shewanella inventionis</name>
    <dbReference type="NCBI Taxonomy" id="1738770"/>
    <lineage>
        <taxon>Bacteria</taxon>
        <taxon>Pseudomonadati</taxon>
        <taxon>Pseudomonadota</taxon>
        <taxon>Gammaproteobacteria</taxon>
        <taxon>Alteromonadales</taxon>
        <taxon>Shewanellaceae</taxon>
        <taxon>Shewanella</taxon>
    </lineage>
</organism>
<dbReference type="InterPro" id="IPR037914">
    <property type="entry name" value="SpoVT-AbrB_sf"/>
</dbReference>
<dbReference type="RefSeq" id="WP_188741025.1">
    <property type="nucleotide sequence ID" value="NZ_BMII01000052.1"/>
</dbReference>
<keyword evidence="3" id="KW-1185">Reference proteome</keyword>
<dbReference type="Proteomes" id="UP000617555">
    <property type="component" value="Unassembled WGS sequence"/>
</dbReference>
<dbReference type="SMART" id="SM00966">
    <property type="entry name" value="SpoVT_AbrB"/>
    <property type="match status" value="1"/>
</dbReference>
<dbReference type="Gene3D" id="2.10.260.10">
    <property type="match status" value="1"/>
</dbReference>